<reference evidence="2" key="1">
    <citation type="submission" date="2020-10" db="EMBL/GenBank/DDBJ databases">
        <authorList>
            <person name="Gilroy R."/>
        </authorList>
    </citation>
    <scope>NUCLEOTIDE SEQUENCE</scope>
    <source>
        <strain evidence="2">E3-2379</strain>
    </source>
</reference>
<evidence type="ECO:0000256" key="1">
    <source>
        <dbReference type="SAM" id="Coils"/>
    </source>
</evidence>
<evidence type="ECO:0000313" key="2">
    <source>
        <dbReference type="EMBL" id="MBO8463082.1"/>
    </source>
</evidence>
<keyword evidence="1" id="KW-0175">Coiled coil</keyword>
<gene>
    <name evidence="2" type="primary">pilM</name>
    <name evidence="2" type="ORF">IAC13_04040</name>
</gene>
<accession>A0A9D9N7E4</accession>
<dbReference type="AlphaFoldDB" id="A0A9D9N7E4"/>
<protein>
    <submittedName>
        <fullName evidence="2">Pilus assembly protein PilM</fullName>
    </submittedName>
</protein>
<proteinExistence type="predicted"/>
<dbReference type="InterPro" id="IPR043129">
    <property type="entry name" value="ATPase_NBD"/>
</dbReference>
<dbReference type="InterPro" id="IPR050696">
    <property type="entry name" value="FtsA/MreB"/>
</dbReference>
<feature type="non-terminal residue" evidence="2">
    <location>
        <position position="1"/>
    </location>
</feature>
<reference evidence="2" key="2">
    <citation type="journal article" date="2021" name="PeerJ">
        <title>Extensive microbial diversity within the chicken gut microbiome revealed by metagenomics and culture.</title>
        <authorList>
            <person name="Gilroy R."/>
            <person name="Ravi A."/>
            <person name="Getino M."/>
            <person name="Pursley I."/>
            <person name="Horton D.L."/>
            <person name="Alikhan N.F."/>
            <person name="Baker D."/>
            <person name="Gharbi K."/>
            <person name="Hall N."/>
            <person name="Watson M."/>
            <person name="Adriaenssens E.M."/>
            <person name="Foster-Nyarko E."/>
            <person name="Jarju S."/>
            <person name="Secka A."/>
            <person name="Antonio M."/>
            <person name="Oren A."/>
            <person name="Chaudhuri R.R."/>
            <person name="La Ragione R."/>
            <person name="Hildebrand F."/>
            <person name="Pallen M.J."/>
        </authorList>
    </citation>
    <scope>NUCLEOTIDE SEQUENCE</scope>
    <source>
        <strain evidence="2">E3-2379</strain>
    </source>
</reference>
<comment type="caution">
    <text evidence="2">The sequence shown here is derived from an EMBL/GenBank/DDBJ whole genome shotgun (WGS) entry which is preliminary data.</text>
</comment>
<organism evidence="2 3">
    <name type="scientific">Candidatus Scybalomonas excrementavium</name>
    <dbReference type="NCBI Taxonomy" id="2840943"/>
    <lineage>
        <taxon>Bacteria</taxon>
        <taxon>Bacillati</taxon>
        <taxon>Bacillota</taxon>
        <taxon>Clostridia</taxon>
        <taxon>Lachnospirales</taxon>
        <taxon>Lachnospiraceae</taxon>
        <taxon>Lachnospiraceae incertae sedis</taxon>
        <taxon>Candidatus Scybalomonas</taxon>
    </lineage>
</organism>
<dbReference type="EMBL" id="JADIML010000113">
    <property type="protein sequence ID" value="MBO8463082.1"/>
    <property type="molecule type" value="Genomic_DNA"/>
</dbReference>
<evidence type="ECO:0000313" key="3">
    <source>
        <dbReference type="Proteomes" id="UP000823618"/>
    </source>
</evidence>
<dbReference type="PANTHER" id="PTHR32432">
    <property type="entry name" value="CELL DIVISION PROTEIN FTSA-RELATED"/>
    <property type="match status" value="1"/>
</dbReference>
<feature type="coiled-coil region" evidence="1">
    <location>
        <begin position="37"/>
        <end position="64"/>
    </location>
</feature>
<dbReference type="Gene3D" id="3.30.1490.300">
    <property type="match status" value="1"/>
</dbReference>
<sequence length="263" mass="30823">LTMPIMTVQQLKINLPFEFHDFVSGEKEEYFYDYIVLNDLEDVESEEKMEMEEREQEAKELELLACAASKDFMQNYKDMFRKCGLKLVMALPEIAAYQSMIFRWRTYDKEKDYAILDLGHEHIHLYLFLNGKYETGRSIEPGLIEITSKISQFLEIDEREAEERKQTNKNGILNSEFCQEIYGDITLEIMRAINFFTFNYQKNTLDTLYYCGGGAKIQPLIDALKNTIPLQIRPFSDLFQGEEAKFVLQGAPVVGIRYNKEEE</sequence>
<dbReference type="Gene3D" id="3.30.420.40">
    <property type="match status" value="2"/>
</dbReference>
<name>A0A9D9N7E4_9FIRM</name>
<dbReference type="Proteomes" id="UP000823618">
    <property type="component" value="Unassembled WGS sequence"/>
</dbReference>
<dbReference type="Pfam" id="PF11104">
    <property type="entry name" value="PilM_2"/>
    <property type="match status" value="1"/>
</dbReference>
<dbReference type="PANTHER" id="PTHR32432:SF3">
    <property type="entry name" value="ETHANOLAMINE UTILIZATION PROTEIN EUTJ"/>
    <property type="match status" value="1"/>
</dbReference>
<dbReference type="InterPro" id="IPR005883">
    <property type="entry name" value="PilM"/>
</dbReference>
<dbReference type="SUPFAM" id="SSF53067">
    <property type="entry name" value="Actin-like ATPase domain"/>
    <property type="match status" value="1"/>
</dbReference>